<dbReference type="Proteomes" id="UP001419268">
    <property type="component" value="Unassembled WGS sequence"/>
</dbReference>
<reference evidence="1 2" key="1">
    <citation type="submission" date="2024-01" db="EMBL/GenBank/DDBJ databases">
        <title>Genome assemblies of Stephania.</title>
        <authorList>
            <person name="Yang L."/>
        </authorList>
    </citation>
    <scope>NUCLEOTIDE SEQUENCE [LARGE SCALE GENOMIC DNA]</scope>
    <source>
        <strain evidence="1">JXDWG</strain>
        <tissue evidence="1">Leaf</tissue>
    </source>
</reference>
<comment type="caution">
    <text evidence="1">The sequence shown here is derived from an EMBL/GenBank/DDBJ whole genome shotgun (WGS) entry which is preliminary data.</text>
</comment>
<dbReference type="EMBL" id="JBBNAG010000007">
    <property type="protein sequence ID" value="KAK9120257.1"/>
    <property type="molecule type" value="Genomic_DNA"/>
</dbReference>
<keyword evidence="2" id="KW-1185">Reference proteome</keyword>
<name>A0AAP0IT65_9MAGN</name>
<gene>
    <name evidence="1" type="ORF">Scep_018350</name>
</gene>
<dbReference type="AlphaFoldDB" id="A0AAP0IT65"/>
<organism evidence="1 2">
    <name type="scientific">Stephania cephalantha</name>
    <dbReference type="NCBI Taxonomy" id="152367"/>
    <lineage>
        <taxon>Eukaryota</taxon>
        <taxon>Viridiplantae</taxon>
        <taxon>Streptophyta</taxon>
        <taxon>Embryophyta</taxon>
        <taxon>Tracheophyta</taxon>
        <taxon>Spermatophyta</taxon>
        <taxon>Magnoliopsida</taxon>
        <taxon>Ranunculales</taxon>
        <taxon>Menispermaceae</taxon>
        <taxon>Menispermoideae</taxon>
        <taxon>Cissampelideae</taxon>
        <taxon>Stephania</taxon>
    </lineage>
</organism>
<proteinExistence type="predicted"/>
<evidence type="ECO:0000313" key="1">
    <source>
        <dbReference type="EMBL" id="KAK9120257.1"/>
    </source>
</evidence>
<accession>A0AAP0IT65</accession>
<sequence length="73" mass="7748">MKEVRKVFASVGSMSAKALENTCACPQQKCFHGNIFALNKIGQAGPDTKSSALIIVPKLGKEAATKAIKEVEN</sequence>
<protein>
    <submittedName>
        <fullName evidence="1">Uncharacterized protein</fullName>
    </submittedName>
</protein>
<evidence type="ECO:0000313" key="2">
    <source>
        <dbReference type="Proteomes" id="UP001419268"/>
    </source>
</evidence>